<dbReference type="EMBL" id="RWGY01000007">
    <property type="protein sequence ID" value="TVU39248.1"/>
    <property type="molecule type" value="Genomic_DNA"/>
</dbReference>
<organism evidence="3 4">
    <name type="scientific">Eragrostis curvula</name>
    <name type="common">weeping love grass</name>
    <dbReference type="NCBI Taxonomy" id="38414"/>
    <lineage>
        <taxon>Eukaryota</taxon>
        <taxon>Viridiplantae</taxon>
        <taxon>Streptophyta</taxon>
        <taxon>Embryophyta</taxon>
        <taxon>Tracheophyta</taxon>
        <taxon>Spermatophyta</taxon>
        <taxon>Magnoliopsida</taxon>
        <taxon>Liliopsida</taxon>
        <taxon>Poales</taxon>
        <taxon>Poaceae</taxon>
        <taxon>PACMAD clade</taxon>
        <taxon>Chloridoideae</taxon>
        <taxon>Eragrostideae</taxon>
        <taxon>Eragrostidinae</taxon>
        <taxon>Eragrostis</taxon>
    </lineage>
</organism>
<dbReference type="PANTHER" id="PTHR34709">
    <property type="entry name" value="OS10G0396666 PROTEIN"/>
    <property type="match status" value="1"/>
</dbReference>
<dbReference type="InterPro" id="IPR001810">
    <property type="entry name" value="F-box_dom"/>
</dbReference>
<dbReference type="Pfam" id="PF00646">
    <property type="entry name" value="F-box"/>
    <property type="match status" value="2"/>
</dbReference>
<name>A0A5J9VTN7_9POAL</name>
<comment type="caution">
    <text evidence="3">The sequence shown here is derived from an EMBL/GenBank/DDBJ whole genome shotgun (WGS) entry which is preliminary data.</text>
</comment>
<evidence type="ECO:0000259" key="2">
    <source>
        <dbReference type="SMART" id="SM00256"/>
    </source>
</evidence>
<reference evidence="3 4" key="1">
    <citation type="journal article" date="2019" name="Sci. Rep.">
        <title>A high-quality genome of Eragrostis curvula grass provides insights into Poaceae evolution and supports new strategies to enhance forage quality.</title>
        <authorList>
            <person name="Carballo J."/>
            <person name="Santos B.A.C.M."/>
            <person name="Zappacosta D."/>
            <person name="Garbus I."/>
            <person name="Selva J.P."/>
            <person name="Gallo C.A."/>
            <person name="Diaz A."/>
            <person name="Albertini E."/>
            <person name="Caccamo M."/>
            <person name="Echenique V."/>
        </authorList>
    </citation>
    <scope>NUCLEOTIDE SEQUENCE [LARGE SCALE GENOMIC DNA]</scope>
    <source>
        <strain evidence="4">cv. Victoria</strain>
        <tissue evidence="3">Leaf</tissue>
    </source>
</reference>
<evidence type="ECO:0000256" key="1">
    <source>
        <dbReference type="SAM" id="MobiDB-lite"/>
    </source>
</evidence>
<feature type="domain" description="F-box" evidence="2">
    <location>
        <begin position="539"/>
        <end position="580"/>
    </location>
</feature>
<accession>A0A5J9VTN7</accession>
<feature type="domain" description="F-box" evidence="2">
    <location>
        <begin position="82"/>
        <end position="123"/>
    </location>
</feature>
<dbReference type="InterPro" id="IPR055312">
    <property type="entry name" value="FBL15-like"/>
</dbReference>
<dbReference type="PANTHER" id="PTHR34709:SF75">
    <property type="entry name" value="FBD DOMAIN-CONTAINING PROTEIN"/>
    <property type="match status" value="1"/>
</dbReference>
<gene>
    <name evidence="3" type="ORF">EJB05_12657</name>
</gene>
<protein>
    <recommendedName>
        <fullName evidence="2">F-box domain-containing protein</fullName>
    </recommendedName>
</protein>
<dbReference type="Proteomes" id="UP000324897">
    <property type="component" value="Chromosome 4"/>
</dbReference>
<feature type="non-terminal residue" evidence="3">
    <location>
        <position position="1"/>
    </location>
</feature>
<dbReference type="SMART" id="SM00256">
    <property type="entry name" value="FBOX"/>
    <property type="match status" value="2"/>
</dbReference>
<keyword evidence="4" id="KW-1185">Reference proteome</keyword>
<feature type="region of interest" description="Disordered" evidence="1">
    <location>
        <begin position="30"/>
        <end position="77"/>
    </location>
</feature>
<proteinExistence type="predicted"/>
<dbReference type="InterPro" id="IPR036047">
    <property type="entry name" value="F-box-like_dom_sf"/>
</dbReference>
<evidence type="ECO:0000313" key="3">
    <source>
        <dbReference type="EMBL" id="TVU39248.1"/>
    </source>
</evidence>
<evidence type="ECO:0000313" key="4">
    <source>
        <dbReference type="Proteomes" id="UP000324897"/>
    </source>
</evidence>
<sequence length="941" mass="105339">RTQFVHTKIQLTFCPGHNCSRGPRPPVPLAVCSASDDSADHHSSSSARVMLSVPSRRPGKRPAPPGPEGGDGGGEADWISGLPDDLLHLVLVRLDCAREAARTSILARRWRRLWARLPEYTFWDMEPEEVETALVQVTRSSLDDLDIDLVLRPGSALDGASSLLRAAARLSSETVTISLYRLVEEDAAIELPCFDRTSCLILKLRRVPLAPPPPLSGEFSRLETLQLATGSNIFPGLLPSCPRLRVLVIHAYRELEEVTIHSATLEELAVQSLEAFSGIPRIDIDTPELKKSNLNVNMDLEFSLTFSAPKVEELVWTLGCLPGNVGLAELRLNDLNYSLRQGVRTLRLDIDYTYETLVPDRSFAEEIARLRVTDFSVLELFIKKIGHAFGPLMLDLLQIKPAIQRLKVVIERGEVEGEEGAEEESCPQNCPCRQPINWKSQTISLPDLEEVLISYDFEGGDDEEVDFLKLLFRCAPGLKSMHVGVRDMVYKKICSICKENPRVKCEVSHCYRRPGKWPAPPDPKGGDGDGDGEDRISGLPDDLLHLVLVRLDCTREAARTSILARRWRGLWTRLPEYTFFWDMEPEVVETALAQVTRSSLDDLYIDVVLKPESALDRASWLLRAAARLSLQHRAAAVMLPFFNRTTSLILNIEGMPIAVPPTGEFSRLESLELATSSNIFPALLHRCPCMRVLRINARRELEEVTVHSETLEELDVEGVQLLNDIRKIDINTPELKKMKFDVEMGLEFSVTVSAPKVEEVDWEFVSEHENIGLAIVRLFVLEYSLSQGVNTLRLTIDCMSDSGVPNRSFAEEIARLRVSDFSVFELTVETNGHAFGPLLLHLLQIQPAIQRLMVDLRQGKEEEFCTHNCTCRQPVNWENENISLADLEEVLISYNLEGEDEEVGFLKLLFRCAPGLKGAELDPVLGTHTDGVLDNLVTVAH</sequence>
<dbReference type="AlphaFoldDB" id="A0A5J9VTN7"/>
<dbReference type="OrthoDB" id="1282595at2759"/>
<dbReference type="SUPFAM" id="SSF81383">
    <property type="entry name" value="F-box domain"/>
    <property type="match status" value="2"/>
</dbReference>
<dbReference type="Gramene" id="TVU39248">
    <property type="protein sequence ID" value="TVU39248"/>
    <property type="gene ID" value="EJB05_12657"/>
</dbReference>
<feature type="non-terminal residue" evidence="3">
    <location>
        <position position="941"/>
    </location>
</feature>